<dbReference type="AlphaFoldDB" id="A0A9P8QL26"/>
<feature type="region of interest" description="Disordered" evidence="1">
    <location>
        <begin position="1"/>
        <end position="20"/>
    </location>
</feature>
<name>A0A9P8QL26_9HYPO</name>
<dbReference type="CDD" id="cd06503">
    <property type="entry name" value="ATP-synt_Fo_b"/>
    <property type="match status" value="1"/>
</dbReference>
<protein>
    <submittedName>
        <fullName evidence="2">Uncharacterized protein</fullName>
    </submittedName>
</protein>
<evidence type="ECO:0000313" key="2">
    <source>
        <dbReference type="EMBL" id="KAH6604998.1"/>
    </source>
</evidence>
<feature type="compositionally biased region" description="Basic and acidic residues" evidence="1">
    <location>
        <begin position="935"/>
        <end position="947"/>
    </location>
</feature>
<feature type="compositionally biased region" description="Basic and acidic residues" evidence="1">
    <location>
        <begin position="975"/>
        <end position="1013"/>
    </location>
</feature>
<accession>A0A9P8QL26</accession>
<feature type="region of interest" description="Disordered" evidence="1">
    <location>
        <begin position="935"/>
        <end position="1019"/>
    </location>
</feature>
<keyword evidence="3" id="KW-1185">Reference proteome</keyword>
<proteinExistence type="predicted"/>
<dbReference type="OrthoDB" id="5083627at2759"/>
<gene>
    <name evidence="2" type="ORF">Trco_006705</name>
</gene>
<comment type="caution">
    <text evidence="2">The sequence shown here is derived from an EMBL/GenBank/DDBJ whole genome shotgun (WGS) entry which is preliminary data.</text>
</comment>
<reference evidence="2" key="1">
    <citation type="submission" date="2021-08" db="EMBL/GenBank/DDBJ databases">
        <title>Chromosome-Level Trichoderma cornu-damae using Hi-C Data.</title>
        <authorList>
            <person name="Kim C.S."/>
        </authorList>
    </citation>
    <scope>NUCLEOTIDE SEQUENCE</scope>
    <source>
        <strain evidence="2">KA19-0412C</strain>
    </source>
</reference>
<evidence type="ECO:0000256" key="1">
    <source>
        <dbReference type="SAM" id="MobiDB-lite"/>
    </source>
</evidence>
<dbReference type="EMBL" id="JAIWOZ010000005">
    <property type="protein sequence ID" value="KAH6604998.1"/>
    <property type="molecule type" value="Genomic_DNA"/>
</dbReference>
<feature type="compositionally biased region" description="Basic and acidic residues" evidence="1">
    <location>
        <begin position="954"/>
        <end position="968"/>
    </location>
</feature>
<organism evidence="2 3">
    <name type="scientific">Trichoderma cornu-damae</name>
    <dbReference type="NCBI Taxonomy" id="654480"/>
    <lineage>
        <taxon>Eukaryota</taxon>
        <taxon>Fungi</taxon>
        <taxon>Dikarya</taxon>
        <taxon>Ascomycota</taxon>
        <taxon>Pezizomycotina</taxon>
        <taxon>Sordariomycetes</taxon>
        <taxon>Hypocreomycetidae</taxon>
        <taxon>Hypocreales</taxon>
        <taxon>Hypocreaceae</taxon>
        <taxon>Trichoderma</taxon>
    </lineage>
</organism>
<dbReference type="Proteomes" id="UP000827724">
    <property type="component" value="Unassembled WGS sequence"/>
</dbReference>
<evidence type="ECO:0000313" key="3">
    <source>
        <dbReference type="Proteomes" id="UP000827724"/>
    </source>
</evidence>
<sequence length="1019" mass="111793">MGTTSIPIVESFPIDTDDSGDDEEVINKHYNIQLSSPSLKFSADKENGTATLTFDINGTYYTVIDEGTPKKTHTIPQGAYGLEIDVPISSVTGDEDEHQSPDTVIEFKDDTIAQHYIVFHFQNKQTTWQMQKKSQDKLDTDDEMRQVCSDVALWLGDANNIQWIDFRMAQVSNAKGTSSGATDTDYLRPRSFVLSTSSGTLMVFVRTKSSKDGRVPARFNYKGSDEMLPIPAGSDASIIISQNAFARFVSGQIQNHCQGNLRDSNSVSAKDGVDSGIQWDLVLRGDTTWNIGNDIGLFKYTIDTVDVDFSKHPLSFKLLDDDKLSPTTQWSFDFSATAKWYLDDDSGGVADYGVGLTQISASITKASLLIIAISYQGKPFDISGDTILLELDFETVSPSIELKALHTPSERSYTSRKSIPPPFHNIAITLPSFKAKLDGLSFFAAQNVLVPGVEFIKSSEAMAPHDVVILGTMPRSKGKSNLASPLTSLAAIPKSASAGSAPSGGGGLADLLDELYSNDAFLGDFLNRGISGELKDVYALLAEKSYNLDTSHVVDEVQGLTTPGPDFDLRFAGGVYEVGGGDAKYRILVHPVHRTIFVDDHAANSQRKHEDGRITFESRNDNDETSFDITFEWQDDGSGNKTNNLYSIQGKAWSKSQTEADAIPIKGQRLFPWDDENASLDAMTRADTEGLKSLAMSLDLVNFAAEDDDQNSQPPRLGTSKPATATTNAEPATTIAIVAGVLGIVVALCGIDSATGEGWKRWKKRASRLKKLVVSMGEKGFIKALRGSTSEAKLKQAAENMEQVVDRIINQNLGKATDPDVDIDTVLEETRSDVDGQVAEFIYSGFEIAARKGFKALFAMDQDATAEALKKTIKDGLSQWVNEDAYGEYLRTKVQRILAERDRVALLTKSGGLDRRISAAETQIEQLKQQREELEAAKDEEVEKVMKEQGVSEEDAKQKVEESIKELADEIEEKQEEKARNEADKKRADDGVDAFTKEIDDKKRQEEAQKGEIWKTGGI</sequence>
<feature type="region of interest" description="Disordered" evidence="1">
    <location>
        <begin position="706"/>
        <end position="726"/>
    </location>
</feature>